<protein>
    <recommendedName>
        <fullName evidence="1">DinB-like domain-containing protein</fullName>
    </recommendedName>
</protein>
<sequence>MTAQSIQRLQYLCNTIPQLLNEIDAPVFSLKPAPAQWSKKEIIGHLIDSAVANHKRFVRGQFEDIPRITYDQNSCNTYNYYQQIDGKQIISFWTAYNNQILALIQLMPEAALERLCFTGEQKCVSLAFLFDDYVQHLEHHLKQVVPY</sequence>
<reference evidence="2 3" key="1">
    <citation type="submission" date="2016-03" db="EMBL/GenBank/DDBJ databases">
        <title>Complete genome sequence of Pedobacter cryoconitis PAMC 27485.</title>
        <authorList>
            <person name="Lee J."/>
            <person name="Kim O.-S."/>
        </authorList>
    </citation>
    <scope>NUCLEOTIDE SEQUENCE [LARGE SCALE GENOMIC DNA]</scope>
    <source>
        <strain evidence="2 3">PAMC 27485</strain>
    </source>
</reference>
<feature type="domain" description="DinB-like" evidence="1">
    <location>
        <begin position="17"/>
        <end position="144"/>
    </location>
</feature>
<dbReference type="OrthoDB" id="9793216at2"/>
<keyword evidence="3" id="KW-1185">Reference proteome</keyword>
<dbReference type="KEGG" id="pcm:AY601_2371"/>
<dbReference type="InterPro" id="IPR034660">
    <property type="entry name" value="DinB/YfiT-like"/>
</dbReference>
<accession>A0A127VD85</accession>
<proteinExistence type="predicted"/>
<dbReference type="Gene3D" id="1.20.120.450">
    <property type="entry name" value="dinb family like domain"/>
    <property type="match status" value="1"/>
</dbReference>
<organism evidence="2 3">
    <name type="scientific">Pedobacter cryoconitis</name>
    <dbReference type="NCBI Taxonomy" id="188932"/>
    <lineage>
        <taxon>Bacteria</taxon>
        <taxon>Pseudomonadati</taxon>
        <taxon>Bacteroidota</taxon>
        <taxon>Sphingobacteriia</taxon>
        <taxon>Sphingobacteriales</taxon>
        <taxon>Sphingobacteriaceae</taxon>
        <taxon>Pedobacter</taxon>
    </lineage>
</organism>
<dbReference type="EMBL" id="CP014504">
    <property type="protein sequence ID" value="AMP99265.1"/>
    <property type="molecule type" value="Genomic_DNA"/>
</dbReference>
<evidence type="ECO:0000313" key="3">
    <source>
        <dbReference type="Proteomes" id="UP000071561"/>
    </source>
</evidence>
<dbReference type="RefSeq" id="WP_068401026.1">
    <property type="nucleotide sequence ID" value="NZ_CP014504.1"/>
</dbReference>
<evidence type="ECO:0000313" key="2">
    <source>
        <dbReference type="EMBL" id="AMP99265.1"/>
    </source>
</evidence>
<dbReference type="InterPro" id="IPR024775">
    <property type="entry name" value="DinB-like"/>
</dbReference>
<gene>
    <name evidence="2" type="ORF">AY601_2371</name>
</gene>
<dbReference type="PATRIC" id="fig|188932.3.peg.2480"/>
<dbReference type="SUPFAM" id="SSF109854">
    <property type="entry name" value="DinB/YfiT-like putative metalloenzymes"/>
    <property type="match status" value="1"/>
</dbReference>
<dbReference type="Pfam" id="PF12867">
    <property type="entry name" value="DinB_2"/>
    <property type="match status" value="1"/>
</dbReference>
<dbReference type="AlphaFoldDB" id="A0A127VD85"/>
<dbReference type="Proteomes" id="UP000071561">
    <property type="component" value="Chromosome"/>
</dbReference>
<name>A0A127VD85_9SPHI</name>
<evidence type="ECO:0000259" key="1">
    <source>
        <dbReference type="Pfam" id="PF12867"/>
    </source>
</evidence>